<dbReference type="RefSeq" id="WP_380591372.1">
    <property type="nucleotide sequence ID" value="NZ_JBHSQJ010000251.1"/>
</dbReference>
<comment type="caution">
    <text evidence="2">The sequence shown here is derived from an EMBL/GenBank/DDBJ whole genome shotgun (WGS) entry which is preliminary data.</text>
</comment>
<evidence type="ECO:0000313" key="2">
    <source>
        <dbReference type="EMBL" id="MFC5911798.1"/>
    </source>
</evidence>
<evidence type="ECO:0000256" key="1">
    <source>
        <dbReference type="SAM" id="SignalP"/>
    </source>
</evidence>
<accession>A0ABW1GCN5</accession>
<reference evidence="3" key="1">
    <citation type="journal article" date="2019" name="Int. J. Syst. Evol. Microbiol.">
        <title>The Global Catalogue of Microorganisms (GCM) 10K type strain sequencing project: providing services to taxonomists for standard genome sequencing and annotation.</title>
        <authorList>
            <consortium name="The Broad Institute Genomics Platform"/>
            <consortium name="The Broad Institute Genome Sequencing Center for Infectious Disease"/>
            <person name="Wu L."/>
            <person name="Ma J."/>
        </authorList>
    </citation>
    <scope>NUCLEOTIDE SEQUENCE [LARGE SCALE GENOMIC DNA]</scope>
    <source>
        <strain evidence="3">JCM 4816</strain>
    </source>
</reference>
<sequence length="195" mass="21754">MGMRVRRVAVAAAGAMLTAALPVGWSQTASAATPPVNVCTGGYGDGIEQSVPTARKPGVKLRQWIPVRNHQTVVLPQVYVSFQVLGNVERRAPLPVVWWRVKNGTWHRATLHWVWNSPNLPRESQWLSSNLEVGDLAPKATKWVEVDMSFPRHSIKGTYYQYFWVHSHACGSAALSWYLGAVEYWPWKGIPGKPA</sequence>
<gene>
    <name evidence="2" type="ORF">ACFP3V_31910</name>
</gene>
<proteinExistence type="predicted"/>
<keyword evidence="3" id="KW-1185">Reference proteome</keyword>
<dbReference type="Proteomes" id="UP001596174">
    <property type="component" value="Unassembled WGS sequence"/>
</dbReference>
<evidence type="ECO:0000313" key="3">
    <source>
        <dbReference type="Proteomes" id="UP001596174"/>
    </source>
</evidence>
<protein>
    <recommendedName>
        <fullName evidence="4">Secreted protein</fullName>
    </recommendedName>
</protein>
<organism evidence="2 3">
    <name type="scientific">Streptacidiphilus monticola</name>
    <dbReference type="NCBI Taxonomy" id="2161674"/>
    <lineage>
        <taxon>Bacteria</taxon>
        <taxon>Bacillati</taxon>
        <taxon>Actinomycetota</taxon>
        <taxon>Actinomycetes</taxon>
        <taxon>Kitasatosporales</taxon>
        <taxon>Streptomycetaceae</taxon>
        <taxon>Streptacidiphilus</taxon>
    </lineage>
</organism>
<evidence type="ECO:0008006" key="4">
    <source>
        <dbReference type="Google" id="ProtNLM"/>
    </source>
</evidence>
<feature type="signal peptide" evidence="1">
    <location>
        <begin position="1"/>
        <end position="31"/>
    </location>
</feature>
<name>A0ABW1GCN5_9ACTN</name>
<dbReference type="EMBL" id="JBHSQJ010000251">
    <property type="protein sequence ID" value="MFC5911798.1"/>
    <property type="molecule type" value="Genomic_DNA"/>
</dbReference>
<feature type="chain" id="PRO_5046439346" description="Secreted protein" evidence="1">
    <location>
        <begin position="32"/>
        <end position="195"/>
    </location>
</feature>
<keyword evidence="1" id="KW-0732">Signal</keyword>